<sequence length="149" mass="16782">MLNIFIDADGCPVKEETYKVAERYQLKVFVVANKYLNVPQDSRIEMIVASSDFDAADDWIVEHTQAGDIVITADILLAERCVKKQVRVIGIKGIEFTEDSIGSAVATRELMQNLRHMGEVRGGPAPMDKKDRSKFLSTLDQVIQQLKRK</sequence>
<dbReference type="InterPro" id="IPR003791">
    <property type="entry name" value="UPF0178"/>
</dbReference>
<dbReference type="CDD" id="cd18720">
    <property type="entry name" value="PIN_YqxD-like"/>
    <property type="match status" value="1"/>
</dbReference>
<dbReference type="HOGENOM" id="CLU_106619_2_1_7"/>
<dbReference type="NCBIfam" id="NF001095">
    <property type="entry name" value="PRK00124.1"/>
    <property type="match status" value="1"/>
</dbReference>
<dbReference type="OrthoDB" id="9798918at2"/>
<dbReference type="PATRIC" id="fig|1069642.3.peg.2272"/>
<proteinExistence type="inferred from homology"/>
<comment type="similarity">
    <text evidence="1 2">Belongs to the UPF0178 family.</text>
</comment>
<name>K7ZFZ3_BDEBC</name>
<dbReference type="HAMAP" id="MF_00489">
    <property type="entry name" value="UPF0178"/>
    <property type="match status" value="1"/>
</dbReference>
<dbReference type="RefSeq" id="WP_015091420.1">
    <property type="nucleotide sequence ID" value="NC_019567.1"/>
</dbReference>
<accession>K7ZFZ3</accession>
<gene>
    <name evidence="3" type="ORF">Bdt_2299</name>
</gene>
<protein>
    <recommendedName>
        <fullName evidence="2">UPF0178 protein Bdt_2299</fullName>
    </recommendedName>
</protein>
<dbReference type="PANTHER" id="PTHR35146:SF1">
    <property type="entry name" value="UPF0178 PROTEIN YAII"/>
    <property type="match status" value="1"/>
</dbReference>
<dbReference type="Pfam" id="PF02639">
    <property type="entry name" value="DUF188"/>
    <property type="match status" value="1"/>
</dbReference>
<dbReference type="Proteomes" id="UP000010074">
    <property type="component" value="Chromosome"/>
</dbReference>
<organism evidence="3 4">
    <name type="scientific">Bdellovibrio bacteriovorus str. Tiberius</name>
    <dbReference type="NCBI Taxonomy" id="1069642"/>
    <lineage>
        <taxon>Bacteria</taxon>
        <taxon>Pseudomonadati</taxon>
        <taxon>Bdellovibrionota</taxon>
        <taxon>Bdellovibrionia</taxon>
        <taxon>Bdellovibrionales</taxon>
        <taxon>Pseudobdellovibrionaceae</taxon>
        <taxon>Bdellovibrio</taxon>
    </lineage>
</organism>
<dbReference type="EMBL" id="CP002930">
    <property type="protein sequence ID" value="AFY01982.1"/>
    <property type="molecule type" value="Genomic_DNA"/>
</dbReference>
<evidence type="ECO:0000256" key="2">
    <source>
        <dbReference type="HAMAP-Rule" id="MF_00489"/>
    </source>
</evidence>
<evidence type="ECO:0000256" key="1">
    <source>
        <dbReference type="ARBA" id="ARBA00008522"/>
    </source>
</evidence>
<dbReference type="AlphaFoldDB" id="K7ZFZ3"/>
<dbReference type="PANTHER" id="PTHR35146">
    <property type="entry name" value="UPF0178 PROTEIN YAII"/>
    <property type="match status" value="1"/>
</dbReference>
<evidence type="ECO:0000313" key="3">
    <source>
        <dbReference type="EMBL" id="AFY01982.1"/>
    </source>
</evidence>
<dbReference type="KEGG" id="bbat:Bdt_2299"/>
<evidence type="ECO:0000313" key="4">
    <source>
        <dbReference type="Proteomes" id="UP000010074"/>
    </source>
</evidence>
<reference evidence="3 4" key="1">
    <citation type="journal article" date="2012" name="BMC Genomics">
        <title>Genome analysis of a simultaneously predatory and prey-independent, novel Bdellovibrio bacteriovorus from the River Tiber, supports in silico predictions of both ancient and recent lateral gene transfer from diverse bacteria.</title>
        <authorList>
            <person name="Hobley L."/>
            <person name="Lerner T.R."/>
            <person name="Williams L.E."/>
            <person name="Lambert C."/>
            <person name="Till R."/>
            <person name="Milner D.S."/>
            <person name="Basford S.M."/>
            <person name="Capeness M.J."/>
            <person name="Fenton A.K."/>
            <person name="Atterbury R.J."/>
            <person name="Harris M.A."/>
            <person name="Sockett R.E."/>
        </authorList>
    </citation>
    <scope>NUCLEOTIDE SEQUENCE [LARGE SCALE GENOMIC DNA]</scope>
    <source>
        <strain evidence="3 4">Tiberius</strain>
    </source>
</reference>